<dbReference type="OrthoDB" id="1938320at2759"/>
<feature type="compositionally biased region" description="Low complexity" evidence="1">
    <location>
        <begin position="8"/>
        <end position="20"/>
    </location>
</feature>
<name>A0A2G9FZH9_9LAMI</name>
<comment type="caution">
    <text evidence="2">The sequence shown here is derived from an EMBL/GenBank/DDBJ whole genome shotgun (WGS) entry which is preliminary data.</text>
</comment>
<sequence length="289" mass="32144">MESNPWNSCSSLSSSSSDSSDYINMEVDSSFSNAISTKEFEFQSFSSSSDTDRAATSPADHLFFMGKLLPLQMVHKMLHNPTSFNHKIEPFEQESFRTPVFSPISSTPFESCNVSPSRSCHVSGELNAEEYCLDDDYLSEFQEKKSGKKKLKLIKKSSSLLGSKLKWAYLKSLFRKSSCSDKKLMGCVEIKENDLVGGSHRRSISGTLKRFTKTKTASFSCSSSKNLSRQVLRSSGSSNLELENPIRAAIAHCKKSQQKVHSGEIVESLQENISLTDGKIRDGLDEICH</sequence>
<dbReference type="PANTHER" id="PTHR33312">
    <property type="entry name" value="MEMBRANE-ASSOCIATED KINASE REGULATOR 4-RELATED"/>
    <property type="match status" value="1"/>
</dbReference>
<dbReference type="PANTHER" id="PTHR33312:SF5">
    <property type="entry name" value="MEMBRANE-ASSOCIATED KINASE REGULATOR 4-RELATED"/>
    <property type="match status" value="1"/>
</dbReference>
<dbReference type="InterPro" id="IPR039620">
    <property type="entry name" value="BKI1/MAKR1/3/4"/>
</dbReference>
<feature type="region of interest" description="Disordered" evidence="1">
    <location>
        <begin position="1"/>
        <end position="20"/>
    </location>
</feature>
<gene>
    <name evidence="2" type="ORF">CDL12_29463</name>
</gene>
<evidence type="ECO:0000313" key="3">
    <source>
        <dbReference type="Proteomes" id="UP000231279"/>
    </source>
</evidence>
<dbReference type="EMBL" id="NKXS01008842">
    <property type="protein sequence ID" value="PIM98059.1"/>
    <property type="molecule type" value="Genomic_DNA"/>
</dbReference>
<dbReference type="STRING" id="429701.A0A2G9FZH9"/>
<proteinExistence type="predicted"/>
<organism evidence="2 3">
    <name type="scientific">Handroanthus impetiginosus</name>
    <dbReference type="NCBI Taxonomy" id="429701"/>
    <lineage>
        <taxon>Eukaryota</taxon>
        <taxon>Viridiplantae</taxon>
        <taxon>Streptophyta</taxon>
        <taxon>Embryophyta</taxon>
        <taxon>Tracheophyta</taxon>
        <taxon>Spermatophyta</taxon>
        <taxon>Magnoliopsida</taxon>
        <taxon>eudicotyledons</taxon>
        <taxon>Gunneridae</taxon>
        <taxon>Pentapetalae</taxon>
        <taxon>asterids</taxon>
        <taxon>lamiids</taxon>
        <taxon>Lamiales</taxon>
        <taxon>Bignoniaceae</taxon>
        <taxon>Crescentiina</taxon>
        <taxon>Tabebuia alliance</taxon>
        <taxon>Handroanthus</taxon>
    </lineage>
</organism>
<evidence type="ECO:0000313" key="2">
    <source>
        <dbReference type="EMBL" id="PIM98059.1"/>
    </source>
</evidence>
<protein>
    <recommendedName>
        <fullName evidence="4">Membrane-associated kinase regulator</fullName>
    </recommendedName>
</protein>
<dbReference type="AlphaFoldDB" id="A0A2G9FZH9"/>
<dbReference type="Proteomes" id="UP000231279">
    <property type="component" value="Unassembled WGS sequence"/>
</dbReference>
<keyword evidence="3" id="KW-1185">Reference proteome</keyword>
<accession>A0A2G9FZH9</accession>
<evidence type="ECO:0000256" key="1">
    <source>
        <dbReference type="SAM" id="MobiDB-lite"/>
    </source>
</evidence>
<dbReference type="GO" id="GO:0005886">
    <property type="term" value="C:plasma membrane"/>
    <property type="evidence" value="ECO:0007669"/>
    <property type="project" value="InterPro"/>
</dbReference>
<dbReference type="GO" id="GO:0019210">
    <property type="term" value="F:kinase inhibitor activity"/>
    <property type="evidence" value="ECO:0007669"/>
    <property type="project" value="InterPro"/>
</dbReference>
<evidence type="ECO:0008006" key="4">
    <source>
        <dbReference type="Google" id="ProtNLM"/>
    </source>
</evidence>
<reference evidence="3" key="1">
    <citation type="journal article" date="2018" name="Gigascience">
        <title>Genome assembly of the Pink Ipe (Handroanthus impetiginosus, Bignoniaceae), a highly valued, ecologically keystone Neotropical timber forest tree.</title>
        <authorList>
            <person name="Silva-Junior O.B."/>
            <person name="Grattapaglia D."/>
            <person name="Novaes E."/>
            <person name="Collevatti R.G."/>
        </authorList>
    </citation>
    <scope>NUCLEOTIDE SEQUENCE [LARGE SCALE GENOMIC DNA]</scope>
    <source>
        <strain evidence="3">cv. UFG-1</strain>
    </source>
</reference>